<accession>A0A6J6Z7H2</accession>
<dbReference type="EMBL" id="CAFAAM010000249">
    <property type="protein sequence ID" value="CAB4816383.1"/>
    <property type="molecule type" value="Genomic_DNA"/>
</dbReference>
<gene>
    <name evidence="1" type="ORF">UFOPK3010_01478</name>
</gene>
<reference evidence="1" key="1">
    <citation type="submission" date="2020-05" db="EMBL/GenBank/DDBJ databases">
        <authorList>
            <person name="Chiriac C."/>
            <person name="Salcher M."/>
            <person name="Ghai R."/>
            <person name="Kavagutti S V."/>
        </authorList>
    </citation>
    <scope>NUCLEOTIDE SEQUENCE</scope>
</reference>
<protein>
    <submittedName>
        <fullName evidence="1">Unannotated protein</fullName>
    </submittedName>
</protein>
<name>A0A6J6Z7H2_9ZZZZ</name>
<organism evidence="1">
    <name type="scientific">freshwater metagenome</name>
    <dbReference type="NCBI Taxonomy" id="449393"/>
    <lineage>
        <taxon>unclassified sequences</taxon>
        <taxon>metagenomes</taxon>
        <taxon>ecological metagenomes</taxon>
    </lineage>
</organism>
<dbReference type="AlphaFoldDB" id="A0A6J6Z7H2"/>
<sequence length="116" mass="12364">MRWRLIRDPQLIGARELQPVQPPLPRDSVKDVGASIAIGVDEQGVSIVVACSVGIDLDVVPTAADARALNDPSARVVIVVPERDDHPATRRLAGRLIGPAEVVGLSGEWRESETAS</sequence>
<evidence type="ECO:0000313" key="1">
    <source>
        <dbReference type="EMBL" id="CAB4816383.1"/>
    </source>
</evidence>
<proteinExistence type="predicted"/>